<feature type="region of interest" description="Disordered" evidence="1">
    <location>
        <begin position="182"/>
        <end position="211"/>
    </location>
</feature>
<dbReference type="GO" id="GO:0043422">
    <property type="term" value="F:protein kinase B binding"/>
    <property type="evidence" value="ECO:0007669"/>
    <property type="project" value="TreeGrafter"/>
</dbReference>
<dbReference type="GO" id="GO:0005829">
    <property type="term" value="C:cytosol"/>
    <property type="evidence" value="ECO:0007669"/>
    <property type="project" value="TreeGrafter"/>
</dbReference>
<dbReference type="Proteomes" id="UP001652741">
    <property type="component" value="Chromosome ssa08"/>
</dbReference>
<dbReference type="KEGG" id="sasa:106596455"/>
<dbReference type="PROSITE" id="PS50209">
    <property type="entry name" value="CARD"/>
    <property type="match status" value="1"/>
</dbReference>
<dbReference type="KEGG" id="sasa:106610232"/>
<dbReference type="FunFam" id="1.10.533.10:FF:000120">
    <property type="entry name" value="B-cell lymphoma/leukemia 10-like"/>
    <property type="match status" value="1"/>
</dbReference>
<dbReference type="PANTHER" id="PTHR34920:SF1">
    <property type="entry name" value="B-CELL LYMPHOMA_LEUKEMIA 10"/>
    <property type="match status" value="1"/>
</dbReference>
<dbReference type="GO" id="GO:0019209">
    <property type="term" value="F:kinase activator activity"/>
    <property type="evidence" value="ECO:0007669"/>
    <property type="project" value="TreeGrafter"/>
</dbReference>
<dbReference type="GO" id="GO:0003713">
    <property type="term" value="F:transcription coactivator activity"/>
    <property type="evidence" value="ECO:0007669"/>
    <property type="project" value="TreeGrafter"/>
</dbReference>
<dbReference type="InterPro" id="IPR033238">
    <property type="entry name" value="BCL10/E10"/>
</dbReference>
<feature type="region of interest" description="Disordered" evidence="1">
    <location>
        <begin position="136"/>
        <end position="157"/>
    </location>
</feature>
<organism evidence="3 4">
    <name type="scientific">Salmo salar</name>
    <name type="common">Atlantic salmon</name>
    <dbReference type="NCBI Taxonomy" id="8030"/>
    <lineage>
        <taxon>Eukaryota</taxon>
        <taxon>Metazoa</taxon>
        <taxon>Chordata</taxon>
        <taxon>Craniata</taxon>
        <taxon>Vertebrata</taxon>
        <taxon>Euteleostomi</taxon>
        <taxon>Actinopterygii</taxon>
        <taxon>Neopterygii</taxon>
        <taxon>Teleostei</taxon>
        <taxon>Protacanthopterygii</taxon>
        <taxon>Salmoniformes</taxon>
        <taxon>Salmonidae</taxon>
        <taxon>Salmoninae</taxon>
        <taxon>Salmo</taxon>
    </lineage>
</organism>
<dbReference type="GO" id="GO:0006915">
    <property type="term" value="P:apoptotic process"/>
    <property type="evidence" value="ECO:0007669"/>
    <property type="project" value="InterPro"/>
</dbReference>
<dbReference type="InterPro" id="IPR001315">
    <property type="entry name" value="CARD"/>
</dbReference>
<accession>A0A1S3SKR4</accession>
<dbReference type="STRING" id="8030.ENSSSAP00000022092"/>
<protein>
    <submittedName>
        <fullName evidence="4">B-cell lymphoma/leukemia 10</fullName>
    </submittedName>
</protein>
<name>A0A1S3SKR4_SALSA</name>
<dbReference type="AlphaFoldDB" id="A0A1S3SKR4"/>
<evidence type="ECO:0000313" key="4">
    <source>
        <dbReference type="RefSeq" id="XP_014064927.1"/>
    </source>
</evidence>
<evidence type="ECO:0000256" key="1">
    <source>
        <dbReference type="SAM" id="MobiDB-lite"/>
    </source>
</evidence>
<keyword evidence="3" id="KW-1185">Reference proteome</keyword>
<dbReference type="RefSeq" id="XP_014064927.1">
    <property type="nucleotide sequence ID" value="XM_014209452.2"/>
</dbReference>
<dbReference type="OrthoDB" id="5984934at2759"/>
<dbReference type="Gene3D" id="1.10.533.10">
    <property type="entry name" value="Death Domain, Fas"/>
    <property type="match status" value="1"/>
</dbReference>
<gene>
    <name evidence="4" type="primary">LOC106610233</name>
</gene>
<dbReference type="PaxDb" id="8030-ENSSSAP00000022092"/>
<dbReference type="GO" id="GO:2001238">
    <property type="term" value="P:positive regulation of extrinsic apoptotic signaling pathway"/>
    <property type="evidence" value="ECO:0007669"/>
    <property type="project" value="TreeGrafter"/>
</dbReference>
<feature type="domain" description="CARD" evidence="2">
    <location>
        <begin position="11"/>
        <end position="85"/>
    </location>
</feature>
<dbReference type="GO" id="GO:0002250">
    <property type="term" value="P:adaptive immune response"/>
    <property type="evidence" value="ECO:0007669"/>
    <property type="project" value="TreeGrafter"/>
</dbReference>
<sequence length="248" mass="27728">MDSWCITDEDMAEVKKEALERLRPYLCEKLVADRHLDYLRSRRVLTRDDAEDICCRVGNSKKTGRMLDYLAENPRGLDYLVDSIRRVRTKDFVIGKITSEVEAVKMERRDAAILSAAGSSSPVCICKERTPFVSFQSDSTGYKGSSEAQSIQTSLSNSEDKWSQNEASFSWSALPEGVSVSSLPSLPKPGQQGALSVPLEDSEPRTLESESSDQFHTLLSFPTPLCDEVIQNVWIQTDRLDYMGTVKG</sequence>
<dbReference type="PANTHER" id="PTHR34920">
    <property type="entry name" value="B-CELL LYMPHOMA/LEUKEMIA 10"/>
    <property type="match status" value="1"/>
</dbReference>
<dbReference type="GeneID" id="106610233"/>
<evidence type="ECO:0000259" key="2">
    <source>
        <dbReference type="PROSITE" id="PS50209"/>
    </source>
</evidence>
<proteinExistence type="predicted"/>
<dbReference type="SUPFAM" id="SSF47986">
    <property type="entry name" value="DEATH domain"/>
    <property type="match status" value="1"/>
</dbReference>
<dbReference type="GO" id="GO:0032449">
    <property type="term" value="C:CBM complex"/>
    <property type="evidence" value="ECO:0007669"/>
    <property type="project" value="TreeGrafter"/>
</dbReference>
<dbReference type="InterPro" id="IPR011029">
    <property type="entry name" value="DEATH-like_dom_sf"/>
</dbReference>
<dbReference type="GO" id="GO:0051059">
    <property type="term" value="F:NF-kappaB binding"/>
    <property type="evidence" value="ECO:0007669"/>
    <property type="project" value="TreeGrafter"/>
</dbReference>
<dbReference type="Pfam" id="PF00619">
    <property type="entry name" value="CARD"/>
    <property type="match status" value="1"/>
</dbReference>
<dbReference type="KEGG" id="sasa:106610233"/>
<reference evidence="4" key="1">
    <citation type="submission" date="2025-08" db="UniProtKB">
        <authorList>
            <consortium name="RefSeq"/>
        </authorList>
    </citation>
    <scope>IDENTIFICATION</scope>
</reference>
<evidence type="ECO:0000313" key="3">
    <source>
        <dbReference type="Proteomes" id="UP001652741"/>
    </source>
</evidence>